<dbReference type="PIRSF" id="PIRSF006648">
    <property type="entry name" value="DrrB"/>
    <property type="match status" value="1"/>
</dbReference>
<comment type="caution">
    <text evidence="7">The sequence shown here is derived from an EMBL/GenBank/DDBJ whole genome shotgun (WGS) entry which is preliminary data.</text>
</comment>
<evidence type="ECO:0000256" key="1">
    <source>
        <dbReference type="ARBA" id="ARBA00004141"/>
    </source>
</evidence>
<dbReference type="AlphaFoldDB" id="A0A9X2J1N8"/>
<dbReference type="RefSeq" id="WP_252112524.1">
    <property type="nucleotide sequence ID" value="NZ_JAMSHT010000001.1"/>
</dbReference>
<feature type="transmembrane region" description="Helical" evidence="5">
    <location>
        <begin position="227"/>
        <end position="245"/>
    </location>
</feature>
<evidence type="ECO:0000256" key="5">
    <source>
        <dbReference type="RuleBase" id="RU361157"/>
    </source>
</evidence>
<dbReference type="InterPro" id="IPR052522">
    <property type="entry name" value="ABC-2_transport_permease"/>
</dbReference>
<dbReference type="PANTHER" id="PTHR43332:SF1">
    <property type="entry name" value="TRANSPORT PERMEASE PROTEIN"/>
    <property type="match status" value="1"/>
</dbReference>
<organism evidence="7 8">
    <name type="scientific">Sphingomicrobium sediminis</name>
    <dbReference type="NCBI Taxonomy" id="2950949"/>
    <lineage>
        <taxon>Bacteria</taxon>
        <taxon>Pseudomonadati</taxon>
        <taxon>Pseudomonadota</taxon>
        <taxon>Alphaproteobacteria</taxon>
        <taxon>Sphingomonadales</taxon>
        <taxon>Sphingomonadaceae</taxon>
        <taxon>Sphingomicrobium</taxon>
    </lineage>
</organism>
<dbReference type="EMBL" id="JAMSHT010000001">
    <property type="protein sequence ID" value="MCM8556914.1"/>
    <property type="molecule type" value="Genomic_DNA"/>
</dbReference>
<dbReference type="InterPro" id="IPR013525">
    <property type="entry name" value="ABC2_TM"/>
</dbReference>
<dbReference type="PRINTS" id="PR00164">
    <property type="entry name" value="ABC2TRNSPORT"/>
</dbReference>
<feature type="transmembrane region" description="Helical" evidence="5">
    <location>
        <begin position="103"/>
        <end position="125"/>
    </location>
</feature>
<evidence type="ECO:0000313" key="8">
    <source>
        <dbReference type="Proteomes" id="UP001155128"/>
    </source>
</evidence>
<evidence type="ECO:0000313" key="7">
    <source>
        <dbReference type="EMBL" id="MCM8556914.1"/>
    </source>
</evidence>
<feature type="transmembrane region" description="Helical" evidence="5">
    <location>
        <begin position="137"/>
        <end position="161"/>
    </location>
</feature>
<keyword evidence="8" id="KW-1185">Reference proteome</keyword>
<gene>
    <name evidence="7" type="ORF">NDO55_03670</name>
</gene>
<dbReference type="Pfam" id="PF01061">
    <property type="entry name" value="ABC2_membrane"/>
    <property type="match status" value="1"/>
</dbReference>
<comment type="similarity">
    <text evidence="5">Belongs to the ABC-2 integral membrane protein family.</text>
</comment>
<feature type="transmembrane region" description="Helical" evidence="5">
    <location>
        <begin position="20"/>
        <end position="43"/>
    </location>
</feature>
<feature type="transmembrane region" description="Helical" evidence="5">
    <location>
        <begin position="55"/>
        <end position="73"/>
    </location>
</feature>
<keyword evidence="3 5" id="KW-1133">Transmembrane helix</keyword>
<dbReference type="Proteomes" id="UP001155128">
    <property type="component" value="Unassembled WGS sequence"/>
</dbReference>
<accession>A0A9X2J1N8</accession>
<dbReference type="PROSITE" id="PS51012">
    <property type="entry name" value="ABC_TM2"/>
    <property type="match status" value="1"/>
</dbReference>
<dbReference type="GO" id="GO:0043190">
    <property type="term" value="C:ATP-binding cassette (ABC) transporter complex"/>
    <property type="evidence" value="ECO:0007669"/>
    <property type="project" value="InterPro"/>
</dbReference>
<dbReference type="GO" id="GO:0140359">
    <property type="term" value="F:ABC-type transporter activity"/>
    <property type="evidence" value="ECO:0007669"/>
    <property type="project" value="InterPro"/>
</dbReference>
<feature type="transmembrane region" description="Helical" evidence="5">
    <location>
        <begin position="167"/>
        <end position="186"/>
    </location>
</feature>
<comment type="subcellular location">
    <subcellularLocation>
        <location evidence="5">Cell inner membrane</location>
        <topology evidence="5">Multi-pass membrane protein</topology>
    </subcellularLocation>
    <subcellularLocation>
        <location evidence="1">Membrane</location>
        <topology evidence="1">Multi-pass membrane protein</topology>
    </subcellularLocation>
</comment>
<keyword evidence="5" id="KW-1003">Cell membrane</keyword>
<keyword evidence="5" id="KW-0813">Transport</keyword>
<keyword evidence="2 5" id="KW-0812">Transmembrane</keyword>
<sequence length="253" mass="27670">MNLRGVLAIYKFEMARAKRTIWQSLAAPLITTALFLLVFGAAIGDRMGEIEGVNFGGFIVPGLVLLSVLQQSLSNASFGIYFPKFTGTIYEILSAPLSPVETVISYVGAAASKSVILALVTMAAAHLFVDYSIDRPFLMLLFLVLIAVGFCLWGFLIGLLANNFEQLQAAPLLIITPLTFLGGIFYSIATLPDPWRTLSLFNPIVYLVSGYRWTFNGVADVPIWSSWLAMGLTIAIPLTAIAWIFKTGHRLKQ</sequence>
<dbReference type="PANTHER" id="PTHR43332">
    <property type="entry name" value="INNER MEMBRANE TRANSPORT PERMEASE YADH-RELATED"/>
    <property type="match status" value="1"/>
</dbReference>
<protein>
    <recommendedName>
        <fullName evidence="5">Transport permease protein</fullName>
    </recommendedName>
</protein>
<name>A0A9X2J1N8_9SPHN</name>
<reference evidence="7" key="1">
    <citation type="submission" date="2022-06" db="EMBL/GenBank/DDBJ databases">
        <title>Sphingomicrobium sedimins sp. nov., a marine bacterium isolated from tidal flat.</title>
        <authorList>
            <person name="Kim C.-H."/>
            <person name="Yoo Y."/>
            <person name="Kim J.-J."/>
        </authorList>
    </citation>
    <scope>NUCLEOTIDE SEQUENCE</scope>
    <source>
        <strain evidence="7">GRR-S6-50</strain>
    </source>
</reference>
<evidence type="ECO:0000259" key="6">
    <source>
        <dbReference type="PROSITE" id="PS51012"/>
    </source>
</evidence>
<dbReference type="InterPro" id="IPR000412">
    <property type="entry name" value="ABC_2_transport"/>
</dbReference>
<feature type="domain" description="ABC transmembrane type-2" evidence="6">
    <location>
        <begin position="19"/>
        <end position="248"/>
    </location>
</feature>
<dbReference type="InterPro" id="IPR047817">
    <property type="entry name" value="ABC2_TM_bact-type"/>
</dbReference>
<evidence type="ECO:0000256" key="4">
    <source>
        <dbReference type="ARBA" id="ARBA00023136"/>
    </source>
</evidence>
<keyword evidence="4 5" id="KW-0472">Membrane</keyword>
<proteinExistence type="inferred from homology"/>
<evidence type="ECO:0000256" key="2">
    <source>
        <dbReference type="ARBA" id="ARBA00022692"/>
    </source>
</evidence>
<evidence type="ECO:0000256" key="3">
    <source>
        <dbReference type="ARBA" id="ARBA00022989"/>
    </source>
</evidence>